<evidence type="ECO:0000313" key="2">
    <source>
        <dbReference type="Proteomes" id="UP000314294"/>
    </source>
</evidence>
<name>A0A4Z2EGY9_9TELE</name>
<keyword evidence="2" id="KW-1185">Reference proteome</keyword>
<protein>
    <submittedName>
        <fullName evidence="1">Uncharacterized protein</fullName>
    </submittedName>
</protein>
<reference evidence="1 2" key="1">
    <citation type="submission" date="2019-03" db="EMBL/GenBank/DDBJ databases">
        <title>First draft genome of Liparis tanakae, snailfish: a comprehensive survey of snailfish specific genes.</title>
        <authorList>
            <person name="Kim W."/>
            <person name="Song I."/>
            <person name="Jeong J.-H."/>
            <person name="Kim D."/>
            <person name="Kim S."/>
            <person name="Ryu S."/>
            <person name="Song J.Y."/>
            <person name="Lee S.K."/>
        </authorList>
    </citation>
    <scope>NUCLEOTIDE SEQUENCE [LARGE SCALE GENOMIC DNA]</scope>
    <source>
        <tissue evidence="1">Muscle</tissue>
    </source>
</reference>
<dbReference type="AlphaFoldDB" id="A0A4Z2EGY9"/>
<organism evidence="1 2">
    <name type="scientific">Liparis tanakae</name>
    <name type="common">Tanaka's snailfish</name>
    <dbReference type="NCBI Taxonomy" id="230148"/>
    <lineage>
        <taxon>Eukaryota</taxon>
        <taxon>Metazoa</taxon>
        <taxon>Chordata</taxon>
        <taxon>Craniata</taxon>
        <taxon>Vertebrata</taxon>
        <taxon>Euteleostomi</taxon>
        <taxon>Actinopterygii</taxon>
        <taxon>Neopterygii</taxon>
        <taxon>Teleostei</taxon>
        <taxon>Neoteleostei</taxon>
        <taxon>Acanthomorphata</taxon>
        <taxon>Eupercaria</taxon>
        <taxon>Perciformes</taxon>
        <taxon>Cottioidei</taxon>
        <taxon>Cottales</taxon>
        <taxon>Liparidae</taxon>
        <taxon>Liparis</taxon>
    </lineage>
</organism>
<dbReference type="Proteomes" id="UP000314294">
    <property type="component" value="Unassembled WGS sequence"/>
</dbReference>
<comment type="caution">
    <text evidence="1">The sequence shown here is derived from an EMBL/GenBank/DDBJ whole genome shotgun (WGS) entry which is preliminary data.</text>
</comment>
<dbReference type="EMBL" id="SRLO01007375">
    <property type="protein sequence ID" value="TNN28043.1"/>
    <property type="molecule type" value="Genomic_DNA"/>
</dbReference>
<evidence type="ECO:0000313" key="1">
    <source>
        <dbReference type="EMBL" id="TNN28043.1"/>
    </source>
</evidence>
<sequence length="63" mass="6801">MYAHSELLQEACSIGTVVITAMSGAPVPLGGFPALRSHPVDKRQAGVTETKEAIREELNHRND</sequence>
<accession>A0A4Z2EGY9</accession>
<gene>
    <name evidence="1" type="ORF">EYF80_061809</name>
</gene>
<proteinExistence type="predicted"/>